<evidence type="ECO:0000313" key="3">
    <source>
        <dbReference type="Proteomes" id="UP001060260"/>
    </source>
</evidence>
<protein>
    <submittedName>
        <fullName evidence="2">Glycoside hydrolase family 88 protein</fullName>
    </submittedName>
</protein>
<dbReference type="InterPro" id="IPR052043">
    <property type="entry name" value="PolySaccharide_Degr_Enz"/>
</dbReference>
<evidence type="ECO:0000313" key="2">
    <source>
        <dbReference type="EMBL" id="UVQ97247.1"/>
    </source>
</evidence>
<dbReference type="GO" id="GO:0016787">
    <property type="term" value="F:hydrolase activity"/>
    <property type="evidence" value="ECO:0007669"/>
    <property type="project" value="UniProtKB-KW"/>
</dbReference>
<dbReference type="GO" id="GO:0005975">
    <property type="term" value="P:carbohydrate metabolic process"/>
    <property type="evidence" value="ECO:0007669"/>
    <property type="project" value="InterPro"/>
</dbReference>
<name>A0AA95BXA6_9BACE</name>
<dbReference type="Gene3D" id="1.50.10.10">
    <property type="match status" value="1"/>
</dbReference>
<dbReference type="EMBL" id="CP103166">
    <property type="protein sequence ID" value="UVQ97247.1"/>
    <property type="molecule type" value="Genomic_DNA"/>
</dbReference>
<gene>
    <name evidence="2" type="ORF">NXW23_02405</name>
</gene>
<dbReference type="Proteomes" id="UP001060260">
    <property type="component" value="Chromosome"/>
</dbReference>
<proteinExistence type="predicted"/>
<reference evidence="2" key="1">
    <citation type="submission" date="2022-08" db="EMBL/GenBank/DDBJ databases">
        <title>Genome Sequencing of Bacteroides fragilis Group Isolates with Nanopore Technology.</title>
        <authorList>
            <person name="Tisza M.J."/>
            <person name="Smith D."/>
            <person name="Dekker J.P."/>
        </authorList>
    </citation>
    <scope>NUCLEOTIDE SEQUENCE</scope>
    <source>
        <strain evidence="2">BFG-474</strain>
    </source>
</reference>
<dbReference type="InterPro" id="IPR010905">
    <property type="entry name" value="Glyco_hydro_88"/>
</dbReference>
<accession>A0AA95BXA6</accession>
<organism evidence="2 3">
    <name type="scientific">Bacteroides caccae</name>
    <dbReference type="NCBI Taxonomy" id="47678"/>
    <lineage>
        <taxon>Bacteria</taxon>
        <taxon>Pseudomonadati</taxon>
        <taxon>Bacteroidota</taxon>
        <taxon>Bacteroidia</taxon>
        <taxon>Bacteroidales</taxon>
        <taxon>Bacteroidaceae</taxon>
        <taxon>Bacteroides</taxon>
    </lineage>
</organism>
<dbReference type="Pfam" id="PF07470">
    <property type="entry name" value="Glyco_hydro_88"/>
    <property type="match status" value="1"/>
</dbReference>
<dbReference type="InterPro" id="IPR012341">
    <property type="entry name" value="6hp_glycosidase-like_sf"/>
</dbReference>
<sequence length="206" mass="23541">MAPPVYGLLNKLYPEKNYLAFMDREFKEATDSLYDADAKLYYRDRRYIPKREKNGEKVFWGRGNGWVFAGIPLLLQTLPKDHPTYDYYLNIYKEMASAIVQCQDKNGSWHASMLDPDSYPSPENSASGFFVYGLGWGVNQGILKDRKYKKAARKGWKALKSYVHEDGMLGYVQPVSAAPEQVTQNMTEVYGVGAFLMAGIEMLKMK</sequence>
<dbReference type="InterPro" id="IPR008928">
    <property type="entry name" value="6-hairpin_glycosidase_sf"/>
</dbReference>
<dbReference type="AlphaFoldDB" id="A0AA95BXA6"/>
<dbReference type="SUPFAM" id="SSF48208">
    <property type="entry name" value="Six-hairpin glycosidases"/>
    <property type="match status" value="1"/>
</dbReference>
<evidence type="ECO:0000256" key="1">
    <source>
        <dbReference type="ARBA" id="ARBA00022801"/>
    </source>
</evidence>
<dbReference type="PANTHER" id="PTHR33886">
    <property type="entry name" value="UNSATURATED RHAMNOGALACTURONAN HYDROLASE (EUROFUNG)"/>
    <property type="match status" value="1"/>
</dbReference>
<dbReference type="PANTHER" id="PTHR33886:SF8">
    <property type="entry name" value="UNSATURATED RHAMNOGALACTURONAN HYDROLASE (EUROFUNG)"/>
    <property type="match status" value="1"/>
</dbReference>
<keyword evidence="1 2" id="KW-0378">Hydrolase</keyword>